<keyword evidence="4" id="KW-1185">Reference proteome</keyword>
<dbReference type="Proteomes" id="UP000185657">
    <property type="component" value="Unassembled WGS sequence"/>
</dbReference>
<reference evidence="2 5" key="2">
    <citation type="submission" date="2016-10" db="EMBL/GenBank/DDBJ databases">
        <title>Hydorgenophaga sp. LPB0072 isolated from gastropod.</title>
        <authorList>
            <person name="Kim E."/>
            <person name="Yi H."/>
        </authorList>
    </citation>
    <scope>NUCLEOTIDE SEQUENCE [LARGE SCALE GENOMIC DNA]</scope>
    <source>
        <strain evidence="2 5">LPB0072</strain>
    </source>
</reference>
<evidence type="ECO:0000256" key="1">
    <source>
        <dbReference type="SAM" id="SignalP"/>
    </source>
</evidence>
<reference evidence="3 4" key="1">
    <citation type="submission" date="2016-02" db="EMBL/GenBank/DDBJ databases">
        <title>Draft genome sequence of Hydrogenophaga sp. LPB0072.</title>
        <authorList>
            <person name="Shin S.-K."/>
            <person name="Yi H."/>
        </authorList>
    </citation>
    <scope>NUCLEOTIDE SEQUENCE [LARGE SCALE GENOMIC DNA]</scope>
    <source>
        <strain evidence="3 4">LPB0072</strain>
    </source>
</reference>
<dbReference type="EMBL" id="LVWD01000037">
    <property type="protein sequence ID" value="OAD39744.1"/>
    <property type="molecule type" value="Genomic_DNA"/>
</dbReference>
<accession>A0A167GQ77</accession>
<dbReference type="OrthoDB" id="8913234at2"/>
<gene>
    <name evidence="2" type="ORF">LPB072_01050</name>
    <name evidence="3" type="ORF">LPB72_19315</name>
</gene>
<dbReference type="KEGG" id="hyl:LPB072_01050"/>
<evidence type="ECO:0000313" key="2">
    <source>
        <dbReference type="EMBL" id="AOW11651.1"/>
    </source>
</evidence>
<evidence type="ECO:0000313" key="3">
    <source>
        <dbReference type="EMBL" id="OAD39744.1"/>
    </source>
</evidence>
<dbReference type="RefSeq" id="WP_066094979.1">
    <property type="nucleotide sequence ID" value="NZ_CP017476.1"/>
</dbReference>
<dbReference type="EMBL" id="CP017476">
    <property type="protein sequence ID" value="AOW11651.1"/>
    <property type="molecule type" value="Genomic_DNA"/>
</dbReference>
<sequence length="121" mass="13785">MKAIIRRSLLFGLLAGASLPAFADLASKLEGLVGYVIADSKTIKGWYDEDSSEKEESSFKGCKHGRKIIFTDNKVLTCAEYGYQYAYRPTAIILAKPIEYQGKTYYDFKMIVEDEVYDMRR</sequence>
<protein>
    <recommendedName>
        <fullName evidence="6">Rieske domain-containing protein</fullName>
    </recommendedName>
</protein>
<evidence type="ECO:0000313" key="4">
    <source>
        <dbReference type="Proteomes" id="UP000185657"/>
    </source>
</evidence>
<name>A0A167GQ77_9BURK</name>
<feature type="chain" id="PRO_5044549529" description="Rieske domain-containing protein" evidence="1">
    <location>
        <begin position="24"/>
        <end position="121"/>
    </location>
</feature>
<feature type="signal peptide" evidence="1">
    <location>
        <begin position="1"/>
        <end position="23"/>
    </location>
</feature>
<proteinExistence type="predicted"/>
<evidence type="ECO:0000313" key="5">
    <source>
        <dbReference type="Proteomes" id="UP000185680"/>
    </source>
</evidence>
<dbReference type="Proteomes" id="UP000185680">
    <property type="component" value="Chromosome"/>
</dbReference>
<evidence type="ECO:0008006" key="6">
    <source>
        <dbReference type="Google" id="ProtNLM"/>
    </source>
</evidence>
<keyword evidence="1" id="KW-0732">Signal</keyword>
<organism evidence="2 5">
    <name type="scientific">Hydrogenophaga crassostreae</name>
    <dbReference type="NCBI Taxonomy" id="1763535"/>
    <lineage>
        <taxon>Bacteria</taxon>
        <taxon>Pseudomonadati</taxon>
        <taxon>Pseudomonadota</taxon>
        <taxon>Betaproteobacteria</taxon>
        <taxon>Burkholderiales</taxon>
        <taxon>Comamonadaceae</taxon>
        <taxon>Hydrogenophaga</taxon>
    </lineage>
</organism>
<dbReference type="AlphaFoldDB" id="A0A167GQ77"/>